<feature type="region of interest" description="Disordered" evidence="5">
    <location>
        <begin position="493"/>
        <end position="689"/>
    </location>
</feature>
<evidence type="ECO:0000256" key="3">
    <source>
        <dbReference type="ARBA" id="ARBA00022989"/>
    </source>
</evidence>
<dbReference type="GO" id="GO:0016020">
    <property type="term" value="C:membrane"/>
    <property type="evidence" value="ECO:0007669"/>
    <property type="project" value="UniProtKB-SubCell"/>
</dbReference>
<feature type="transmembrane region" description="Helical" evidence="6">
    <location>
        <begin position="358"/>
        <end position="389"/>
    </location>
</feature>
<accession>I2MYD9</accession>
<name>I2MYD9_STRT9</name>
<feature type="transmembrane region" description="Helical" evidence="6">
    <location>
        <begin position="98"/>
        <end position="116"/>
    </location>
</feature>
<evidence type="ECO:0000256" key="5">
    <source>
        <dbReference type="SAM" id="MobiDB-lite"/>
    </source>
</evidence>
<keyword evidence="4 6" id="KW-0472">Membrane</keyword>
<evidence type="ECO:0000256" key="2">
    <source>
        <dbReference type="ARBA" id="ARBA00022692"/>
    </source>
</evidence>
<reference evidence="8 9" key="1">
    <citation type="journal article" date="2012" name="J. Bacteriol.">
        <title>Draft genome of Streptomyces tsukubaensis NRRL 18488, the producer of the clinically important immunosuppressant tacrolimus (FK506).</title>
        <authorList>
            <person name="Barreiro C."/>
            <person name="Prieto C."/>
            <person name="Sola-Landa A."/>
            <person name="Solera E."/>
            <person name="Martinez-Castro M."/>
            <person name="Perez-Redondo R."/>
            <person name="Garcia-Estrada C."/>
            <person name="Aparicio J.F."/>
            <person name="Fernandez-Martinez L.T."/>
            <person name="Santos-Aberturas J."/>
            <person name="Salehi-Najafabadi Z."/>
            <person name="Rodriguez-Garcia A."/>
            <person name="Tauch A."/>
            <person name="Martin J.F."/>
        </authorList>
    </citation>
    <scope>NUCLEOTIDE SEQUENCE [LARGE SCALE GENOMIC DNA]</scope>
    <source>
        <strain evidence="9">DSM 42081 / NBRC 108919 / NRRL 18488 / 9993</strain>
    </source>
</reference>
<evidence type="ECO:0000259" key="7">
    <source>
        <dbReference type="Pfam" id="PF00916"/>
    </source>
</evidence>
<protein>
    <submittedName>
        <fullName evidence="8">Transmembrane sulfate transport protein</fullName>
    </submittedName>
</protein>
<keyword evidence="2 6" id="KW-0812">Transmembrane</keyword>
<dbReference type="InterPro" id="IPR011547">
    <property type="entry name" value="SLC26A/SulP_dom"/>
</dbReference>
<evidence type="ECO:0000256" key="4">
    <source>
        <dbReference type="ARBA" id="ARBA00023136"/>
    </source>
</evidence>
<dbReference type="GO" id="GO:0055085">
    <property type="term" value="P:transmembrane transport"/>
    <property type="evidence" value="ECO:0007669"/>
    <property type="project" value="InterPro"/>
</dbReference>
<sequence>MASVVVFLVALPLCIGVAAASGVPVALGIITGIVGGLVVGFLPGSSLQVSGPAAGLAVLCLEFTTEHGVGLLGPVVMVSGILQMILGTLKMGRIFQSISLSVVQGMLAGIGVPLILSQTYALVDSKQHGTAPKNIMGLPDLVKDVLGDPQKGAALLLGAMAVVICFLWYKVPKPIGKVPAPLVAVMLGCVVAAMPGFEVKKVAFGNMLDAVNIPGFGDISGLADPKVLMMVVTFTIIASAESLFSAAAVDRMHTGPRTHYNKELFAQGVGNTVSGALGAMPLTAVIVRSAANVNAGARTKISRILHGVWLLGFGLLLPGLLGLIPVSVLAGVLLHAGWKLFNPPSFVKMWKKDRGEGLVMFVTTGAIVATDLLDGVLGGLAVAVVLTALRMSHMTIRTVKDGDTATLELKGNATFLRLPKLIDALEPLAGSARVVVDGRGISHLDMACQAQLEEWVDQRRKAGGGEVELLLPGSDAAPEGAGEKVPVGATAATASAPGHSEGLAADDPGHLRGSGAAPQHPQPSQPSQPETYRPYAPQPQPQPDFSFQHAMGQGYAHGPVAHGTQHTRHHHPYPHGPYSGTGPSGRGFGHGPQSQVHLPHPAHQMHQPNQHHQGHQSHQGHQGGHPGQQPPQGSQGQQGPEEYGYAYGGPYGEPGYPSQPEPSDGYAPSPQGYGPSGETTPGYWGPEDDWAVRAYGEGTRR</sequence>
<dbReference type="InterPro" id="IPR036513">
    <property type="entry name" value="STAS_dom_sf"/>
</dbReference>
<feature type="transmembrane region" description="Helical" evidence="6">
    <location>
        <begin position="227"/>
        <end position="249"/>
    </location>
</feature>
<dbReference type="Pfam" id="PF00916">
    <property type="entry name" value="Sulfate_transp"/>
    <property type="match status" value="1"/>
</dbReference>
<feature type="compositionally biased region" description="Low complexity" evidence="5">
    <location>
        <begin position="630"/>
        <end position="645"/>
    </location>
</feature>
<dbReference type="PANTHER" id="PTHR11814">
    <property type="entry name" value="SULFATE TRANSPORTER"/>
    <property type="match status" value="1"/>
</dbReference>
<dbReference type="Proteomes" id="UP000005940">
    <property type="component" value="Chromosome"/>
</dbReference>
<comment type="subcellular location">
    <subcellularLocation>
        <location evidence="1">Membrane</location>
        <topology evidence="1">Multi-pass membrane protein</topology>
    </subcellularLocation>
</comment>
<feature type="domain" description="SLC26A/SulP transporter" evidence="7">
    <location>
        <begin position="1"/>
        <end position="363"/>
    </location>
</feature>
<dbReference type="InterPro" id="IPR001902">
    <property type="entry name" value="SLC26A/SulP_fam"/>
</dbReference>
<evidence type="ECO:0000256" key="6">
    <source>
        <dbReference type="SAM" id="Phobius"/>
    </source>
</evidence>
<feature type="transmembrane region" description="Helical" evidence="6">
    <location>
        <begin position="152"/>
        <end position="171"/>
    </location>
</feature>
<dbReference type="AlphaFoldDB" id="I2MYD9"/>
<feature type="transmembrane region" description="Helical" evidence="6">
    <location>
        <begin position="308"/>
        <end position="338"/>
    </location>
</feature>
<evidence type="ECO:0000313" key="8">
    <source>
        <dbReference type="EMBL" id="QKM69761.1"/>
    </source>
</evidence>
<evidence type="ECO:0000313" key="9">
    <source>
        <dbReference type="Proteomes" id="UP000005940"/>
    </source>
</evidence>
<feature type="transmembrane region" description="Helical" evidence="6">
    <location>
        <begin position="68"/>
        <end position="86"/>
    </location>
</feature>
<dbReference type="EMBL" id="CP029159">
    <property type="protein sequence ID" value="QKM69761.1"/>
    <property type="molecule type" value="Genomic_DNA"/>
</dbReference>
<proteinExistence type="predicted"/>
<gene>
    <name evidence="8" type="ORF">STSU_024015</name>
</gene>
<evidence type="ECO:0000256" key="1">
    <source>
        <dbReference type="ARBA" id="ARBA00004141"/>
    </source>
</evidence>
<feature type="transmembrane region" description="Helical" evidence="6">
    <location>
        <begin position="178"/>
        <end position="197"/>
    </location>
</feature>
<keyword evidence="9" id="KW-1185">Reference proteome</keyword>
<dbReference type="SUPFAM" id="SSF52091">
    <property type="entry name" value="SpoIIaa-like"/>
    <property type="match status" value="1"/>
</dbReference>
<organism evidence="8 9">
    <name type="scientific">Streptomyces tsukubensis (strain DSM 42081 / NBRC 108919 / NRRL 18488 / 9993)</name>
    <dbReference type="NCBI Taxonomy" id="1114943"/>
    <lineage>
        <taxon>Bacteria</taxon>
        <taxon>Bacillati</taxon>
        <taxon>Actinomycetota</taxon>
        <taxon>Actinomycetes</taxon>
        <taxon>Kitasatosporales</taxon>
        <taxon>Streptomycetaceae</taxon>
        <taxon>Streptomyces</taxon>
    </lineage>
</organism>
<feature type="compositionally biased region" description="Low complexity" evidence="5">
    <location>
        <begin position="599"/>
        <end position="620"/>
    </location>
</feature>
<dbReference type="RefSeq" id="WP_006349228.1">
    <property type="nucleotide sequence ID" value="NZ_CP029159.1"/>
</dbReference>
<keyword evidence="3 6" id="KW-1133">Transmembrane helix</keyword>
<feature type="compositionally biased region" description="Low complexity" evidence="5">
    <location>
        <begin position="653"/>
        <end position="663"/>
    </location>
</feature>